<name>A0AAV4IJ71_9GAST</name>
<dbReference type="AlphaFoldDB" id="A0AAV4IJ71"/>
<evidence type="ECO:0000313" key="9">
    <source>
        <dbReference type="EMBL" id="GFS10533.1"/>
    </source>
</evidence>
<dbReference type="PANTHER" id="PTHR23301:SF0">
    <property type="entry name" value="CHITIN-BINDING TYPE-2 DOMAIN-CONTAINING PROTEIN-RELATED"/>
    <property type="match status" value="1"/>
</dbReference>
<accession>A0AAV4IJ71</accession>
<keyword evidence="5" id="KW-0325">Glycoprotein</keyword>
<evidence type="ECO:0000259" key="8">
    <source>
        <dbReference type="PROSITE" id="PS50940"/>
    </source>
</evidence>
<feature type="domain" description="Chitin-binding type-2" evidence="8">
    <location>
        <begin position="146"/>
        <end position="217"/>
    </location>
</feature>
<comment type="caution">
    <text evidence="9">The sequence shown here is derived from an EMBL/GenBank/DDBJ whole genome shotgun (WGS) entry which is preliminary data.</text>
</comment>
<evidence type="ECO:0000256" key="2">
    <source>
        <dbReference type="ARBA" id="ARBA00022729"/>
    </source>
</evidence>
<proteinExistence type="predicted"/>
<gene>
    <name evidence="9" type="ORF">ElyMa_003063400</name>
</gene>
<dbReference type="Proteomes" id="UP000762676">
    <property type="component" value="Unassembled WGS sequence"/>
</dbReference>
<feature type="chain" id="PRO_5043932457" evidence="7">
    <location>
        <begin position="20"/>
        <end position="286"/>
    </location>
</feature>
<dbReference type="GO" id="GO:0008061">
    <property type="term" value="F:chitin binding"/>
    <property type="evidence" value="ECO:0007669"/>
    <property type="project" value="UniProtKB-KW"/>
</dbReference>
<evidence type="ECO:0000256" key="3">
    <source>
        <dbReference type="ARBA" id="ARBA00022737"/>
    </source>
</evidence>
<feature type="signal peptide" evidence="7">
    <location>
        <begin position="1"/>
        <end position="19"/>
    </location>
</feature>
<evidence type="ECO:0000256" key="6">
    <source>
        <dbReference type="SAM" id="MobiDB-lite"/>
    </source>
</evidence>
<keyword evidence="1" id="KW-0147">Chitin-binding</keyword>
<dbReference type="Pfam" id="PF01607">
    <property type="entry name" value="CBM_14"/>
    <property type="match status" value="1"/>
</dbReference>
<protein>
    <submittedName>
        <fullName evidence="9">Chitin binding Peritrophin-A</fullName>
    </submittedName>
</protein>
<keyword evidence="10" id="KW-1185">Reference proteome</keyword>
<feature type="region of interest" description="Disordered" evidence="6">
    <location>
        <begin position="19"/>
        <end position="82"/>
    </location>
</feature>
<dbReference type="Gene3D" id="2.170.140.10">
    <property type="entry name" value="Chitin binding domain"/>
    <property type="match status" value="1"/>
</dbReference>
<evidence type="ECO:0000313" key="10">
    <source>
        <dbReference type="Proteomes" id="UP000762676"/>
    </source>
</evidence>
<dbReference type="PANTHER" id="PTHR23301">
    <property type="entry name" value="CHITIN BINDING PERITROPHIN-A"/>
    <property type="match status" value="1"/>
</dbReference>
<dbReference type="SUPFAM" id="SSF57625">
    <property type="entry name" value="Invertebrate chitin-binding proteins"/>
    <property type="match status" value="2"/>
</dbReference>
<dbReference type="InterPro" id="IPR036508">
    <property type="entry name" value="Chitin-bd_dom_sf"/>
</dbReference>
<keyword evidence="2 7" id="KW-0732">Signal</keyword>
<reference evidence="9 10" key="1">
    <citation type="journal article" date="2021" name="Elife">
        <title>Chloroplast acquisition without the gene transfer in kleptoplastic sea slugs, Plakobranchus ocellatus.</title>
        <authorList>
            <person name="Maeda T."/>
            <person name="Takahashi S."/>
            <person name="Yoshida T."/>
            <person name="Shimamura S."/>
            <person name="Takaki Y."/>
            <person name="Nagai Y."/>
            <person name="Toyoda A."/>
            <person name="Suzuki Y."/>
            <person name="Arimoto A."/>
            <person name="Ishii H."/>
            <person name="Satoh N."/>
            <person name="Nishiyama T."/>
            <person name="Hasebe M."/>
            <person name="Maruyama T."/>
            <person name="Minagawa J."/>
            <person name="Obokata J."/>
            <person name="Shigenobu S."/>
        </authorList>
    </citation>
    <scope>NUCLEOTIDE SEQUENCE [LARGE SCALE GENOMIC DNA]</scope>
</reference>
<feature type="domain" description="Chitin-binding type-2" evidence="8">
    <location>
        <begin position="78"/>
        <end position="134"/>
    </location>
</feature>
<evidence type="ECO:0000256" key="5">
    <source>
        <dbReference type="ARBA" id="ARBA00023180"/>
    </source>
</evidence>
<sequence>MSALRLVVALALLVTLAESLPREKRQAKQQQYQPPAQQYQPPQQQYQPPQQQYQPPQQKYQPPQQQYQPKNPPQTGGTFRCPQPNGQFPYTQDCTKFYRCDNSVATVTDCQPQLVFNPKTNMCDWPSSVPTCRNTQKIQMLKPEIGDLCASNPYGGKPGETFHMRHPGMCNAFFTCTQGFTHGLCSFCPDGAYFNKFAGGCRTLPAGIRNTAELCENLPMIQESDKAKFSVSEVCWPFANIQNPWESLAKLFGMKLPYNPSYQNQQQQQYRPPQNQQQQQQQQQQV</sequence>
<dbReference type="GO" id="GO:0005576">
    <property type="term" value="C:extracellular region"/>
    <property type="evidence" value="ECO:0007669"/>
    <property type="project" value="InterPro"/>
</dbReference>
<dbReference type="InterPro" id="IPR002557">
    <property type="entry name" value="Chitin-bd_dom"/>
</dbReference>
<dbReference type="EMBL" id="BMAT01006342">
    <property type="protein sequence ID" value="GFS10533.1"/>
    <property type="molecule type" value="Genomic_DNA"/>
</dbReference>
<feature type="region of interest" description="Disordered" evidence="6">
    <location>
        <begin position="263"/>
        <end position="286"/>
    </location>
</feature>
<feature type="compositionally biased region" description="Low complexity" evidence="6">
    <location>
        <begin position="28"/>
        <end position="69"/>
    </location>
</feature>
<dbReference type="InterPro" id="IPR051940">
    <property type="entry name" value="Chitin_bind-dev_reg"/>
</dbReference>
<dbReference type="PROSITE" id="PS50940">
    <property type="entry name" value="CHIT_BIND_II"/>
    <property type="match status" value="2"/>
</dbReference>
<keyword evidence="3" id="KW-0677">Repeat</keyword>
<evidence type="ECO:0000256" key="4">
    <source>
        <dbReference type="ARBA" id="ARBA00023157"/>
    </source>
</evidence>
<dbReference type="SMART" id="SM00494">
    <property type="entry name" value="ChtBD2"/>
    <property type="match status" value="2"/>
</dbReference>
<evidence type="ECO:0000256" key="1">
    <source>
        <dbReference type="ARBA" id="ARBA00022669"/>
    </source>
</evidence>
<organism evidence="9 10">
    <name type="scientific">Elysia marginata</name>
    <dbReference type="NCBI Taxonomy" id="1093978"/>
    <lineage>
        <taxon>Eukaryota</taxon>
        <taxon>Metazoa</taxon>
        <taxon>Spiralia</taxon>
        <taxon>Lophotrochozoa</taxon>
        <taxon>Mollusca</taxon>
        <taxon>Gastropoda</taxon>
        <taxon>Heterobranchia</taxon>
        <taxon>Euthyneura</taxon>
        <taxon>Panpulmonata</taxon>
        <taxon>Sacoglossa</taxon>
        <taxon>Placobranchoidea</taxon>
        <taxon>Plakobranchidae</taxon>
        <taxon>Elysia</taxon>
    </lineage>
</organism>
<evidence type="ECO:0000256" key="7">
    <source>
        <dbReference type="SAM" id="SignalP"/>
    </source>
</evidence>
<keyword evidence="4" id="KW-1015">Disulfide bond</keyword>